<evidence type="ECO:0000256" key="14">
    <source>
        <dbReference type="SAM" id="Phobius"/>
    </source>
</evidence>
<evidence type="ECO:0000256" key="12">
    <source>
        <dbReference type="ARBA" id="ARBA00023180"/>
    </source>
</evidence>
<evidence type="ECO:0000256" key="8">
    <source>
        <dbReference type="ARBA" id="ARBA00022968"/>
    </source>
</evidence>
<evidence type="ECO:0000256" key="7">
    <source>
        <dbReference type="ARBA" id="ARBA00022692"/>
    </source>
</evidence>
<dbReference type="PROSITE" id="PS51304">
    <property type="entry name" value="GALECTIN"/>
    <property type="match status" value="1"/>
</dbReference>
<keyword evidence="6" id="KW-0808">Transferase</keyword>
<dbReference type="Pfam" id="PF00337">
    <property type="entry name" value="Gal-bind_lectin"/>
    <property type="match status" value="1"/>
</dbReference>
<evidence type="ECO:0000256" key="13">
    <source>
        <dbReference type="ARBA" id="ARBA00023211"/>
    </source>
</evidence>
<sequence length="674" mass="76282">MFKNSPQIDHQPGSQLGATVLLTLGDHLVWHSLNQVLNDLIVVLRIEMKKWYGGVLITSLLMFLVLGYCVMRKPVKESYVTSSLYFNMTNPLEWINAMAPPAAHHPETITQVISAEIVVSDLFIKRNLSAQEQQSLSTWYQLKRLNTHDLVLPNAIEAVKEATVAWNNLMSAVEREKLDANDSSIKAGKQKQCPHFLRKTNATELDASGFKLQLPCGLTQGSSITVIGIPNGLLGNFRIDLTGEPLPGEPDPPVILHYNVRLHGDKITEDPVIVQNTWTIAHDWGEEDRCPLPSDEKSKKVDELDQCNKMVGNVIATRHVIATNKSSMVGAKSRKYFPFKQGYLSVATLRVGSEGIHMTVDGRHITSFAFRETLEPWLISEVRISGDIKLISVVASYLPTSEDSEHINDLEALKAAPLPPRKKLDLLIGVFSTTNNFKRRMAVRRTWMQYDAVRSGQAAVRFFVGLHKNQMVNEELWNEARTYGDIQLMPFVDYYSLITWKTIAICVFGTEVVSAKFVMKTDDDAFVRVDEILSSMERVNVTRGLLYGLINADSRPHRSPDSKWFISPEEWPEETYPPWAHGPGYVVSSDIAKTISSKQRKGRLKMFKLEDVAMGIWISEMKKKGLEVKYEKEERIFNEGCRDGYVIAHYQGPREMLCLWQKIEEKKRALCCGD</sequence>
<dbReference type="GO" id="GO:0000139">
    <property type="term" value="C:Golgi membrane"/>
    <property type="evidence" value="ECO:0007669"/>
    <property type="project" value="UniProtKB-SubCell"/>
</dbReference>
<comment type="similarity">
    <text evidence="4">Belongs to the glycosyltransferase 31 family.</text>
</comment>
<gene>
    <name evidence="16" type="ORF">K7X08_006542</name>
</gene>
<dbReference type="OrthoDB" id="2139606at2759"/>
<dbReference type="Gene3D" id="3.90.550.50">
    <property type="match status" value="1"/>
</dbReference>
<keyword evidence="8" id="KW-0735">Signal-anchor</keyword>
<organism evidence="16 17">
    <name type="scientific">Anisodus acutangulus</name>
    <dbReference type="NCBI Taxonomy" id="402998"/>
    <lineage>
        <taxon>Eukaryota</taxon>
        <taxon>Viridiplantae</taxon>
        <taxon>Streptophyta</taxon>
        <taxon>Embryophyta</taxon>
        <taxon>Tracheophyta</taxon>
        <taxon>Spermatophyta</taxon>
        <taxon>Magnoliopsida</taxon>
        <taxon>eudicotyledons</taxon>
        <taxon>Gunneridae</taxon>
        <taxon>Pentapetalae</taxon>
        <taxon>asterids</taxon>
        <taxon>lamiids</taxon>
        <taxon>Solanales</taxon>
        <taxon>Solanaceae</taxon>
        <taxon>Solanoideae</taxon>
        <taxon>Hyoscyameae</taxon>
        <taxon>Anisodus</taxon>
    </lineage>
</organism>
<dbReference type="InterPro" id="IPR001079">
    <property type="entry name" value="Galectin_CRD"/>
</dbReference>
<comment type="cofactor">
    <cofactor evidence="1">
        <name>Mn(2+)</name>
        <dbReference type="ChEBI" id="CHEBI:29035"/>
    </cofactor>
</comment>
<dbReference type="Gene3D" id="2.60.120.200">
    <property type="match status" value="1"/>
</dbReference>
<dbReference type="SMART" id="SM00908">
    <property type="entry name" value="Gal-bind_lectin"/>
    <property type="match status" value="1"/>
</dbReference>
<protein>
    <recommendedName>
        <fullName evidence="15">Galectin domain-containing protein</fullName>
    </recommendedName>
</protein>
<dbReference type="GO" id="GO:0008378">
    <property type="term" value="F:galactosyltransferase activity"/>
    <property type="evidence" value="ECO:0007669"/>
    <property type="project" value="UniProtKB-ARBA"/>
</dbReference>
<dbReference type="InterPro" id="IPR002659">
    <property type="entry name" value="Glyco_trans_31"/>
</dbReference>
<comment type="subcellular location">
    <subcellularLocation>
        <location evidence="2">Golgi apparatus membrane</location>
        <topology evidence="2">Single-pass type II membrane protein</topology>
    </subcellularLocation>
</comment>
<keyword evidence="17" id="KW-1185">Reference proteome</keyword>
<dbReference type="GO" id="GO:1901137">
    <property type="term" value="P:carbohydrate derivative biosynthetic process"/>
    <property type="evidence" value="ECO:0007669"/>
    <property type="project" value="UniProtKB-ARBA"/>
</dbReference>
<dbReference type="InterPro" id="IPR013320">
    <property type="entry name" value="ConA-like_dom_sf"/>
</dbReference>
<dbReference type="SUPFAM" id="SSF49899">
    <property type="entry name" value="Concanavalin A-like lectins/glucanases"/>
    <property type="match status" value="1"/>
</dbReference>
<feature type="transmembrane region" description="Helical" evidence="14">
    <location>
        <begin position="51"/>
        <end position="71"/>
    </location>
</feature>
<evidence type="ECO:0000256" key="5">
    <source>
        <dbReference type="ARBA" id="ARBA00022676"/>
    </source>
</evidence>
<comment type="pathway">
    <text evidence="3">Protein modification; protein glycosylation.</text>
</comment>
<evidence type="ECO:0000313" key="16">
    <source>
        <dbReference type="EMBL" id="KAJ8569965.1"/>
    </source>
</evidence>
<dbReference type="PANTHER" id="PTHR11214:SF129">
    <property type="entry name" value="BETA-1,3-GALACTOSYLTRANSFERASE GALT1"/>
    <property type="match status" value="1"/>
</dbReference>
<keyword evidence="9 14" id="KW-1133">Transmembrane helix</keyword>
<evidence type="ECO:0000259" key="15">
    <source>
        <dbReference type="PROSITE" id="PS51304"/>
    </source>
</evidence>
<evidence type="ECO:0000256" key="2">
    <source>
        <dbReference type="ARBA" id="ARBA00004323"/>
    </source>
</evidence>
<evidence type="ECO:0000256" key="1">
    <source>
        <dbReference type="ARBA" id="ARBA00001936"/>
    </source>
</evidence>
<keyword evidence="7 14" id="KW-0812">Transmembrane</keyword>
<keyword evidence="13" id="KW-0464">Manganese</keyword>
<evidence type="ECO:0000313" key="17">
    <source>
        <dbReference type="Proteomes" id="UP001152561"/>
    </source>
</evidence>
<keyword evidence="11 14" id="KW-0472">Membrane</keyword>
<name>A0A9Q1MW72_9SOLA</name>
<dbReference type="AlphaFoldDB" id="A0A9Q1MW72"/>
<accession>A0A9Q1MW72</accession>
<dbReference type="EMBL" id="JAJAGQ010000002">
    <property type="protein sequence ID" value="KAJ8569965.1"/>
    <property type="molecule type" value="Genomic_DNA"/>
</dbReference>
<dbReference type="CDD" id="cd00070">
    <property type="entry name" value="GLECT"/>
    <property type="match status" value="1"/>
</dbReference>
<evidence type="ECO:0000256" key="3">
    <source>
        <dbReference type="ARBA" id="ARBA00004922"/>
    </source>
</evidence>
<dbReference type="PANTHER" id="PTHR11214">
    <property type="entry name" value="BETA-1,3-N-ACETYLGLUCOSAMINYLTRANSFERASE"/>
    <property type="match status" value="1"/>
</dbReference>
<keyword evidence="12" id="KW-0325">Glycoprotein</keyword>
<dbReference type="Proteomes" id="UP001152561">
    <property type="component" value="Unassembled WGS sequence"/>
</dbReference>
<keyword evidence="10" id="KW-0333">Golgi apparatus</keyword>
<reference evidence="17" key="1">
    <citation type="journal article" date="2023" name="Proc. Natl. Acad. Sci. U.S.A.">
        <title>Genomic and structural basis for evolution of tropane alkaloid biosynthesis.</title>
        <authorList>
            <person name="Wanga Y.-J."/>
            <person name="Taina T."/>
            <person name="Yua J.-Y."/>
            <person name="Lia J."/>
            <person name="Xua B."/>
            <person name="Chenc J."/>
            <person name="D'Auriad J.C."/>
            <person name="Huanga J.-P."/>
            <person name="Huanga S.-X."/>
        </authorList>
    </citation>
    <scope>NUCLEOTIDE SEQUENCE [LARGE SCALE GENOMIC DNA]</scope>
    <source>
        <strain evidence="17">cv. KIB-2019</strain>
    </source>
</reference>
<evidence type="ECO:0000256" key="10">
    <source>
        <dbReference type="ARBA" id="ARBA00023034"/>
    </source>
</evidence>
<feature type="domain" description="Galectin" evidence="15">
    <location>
        <begin position="210"/>
        <end position="396"/>
    </location>
</feature>
<evidence type="ECO:0000256" key="9">
    <source>
        <dbReference type="ARBA" id="ARBA00022989"/>
    </source>
</evidence>
<evidence type="ECO:0000256" key="11">
    <source>
        <dbReference type="ARBA" id="ARBA00023136"/>
    </source>
</evidence>
<evidence type="ECO:0000256" key="4">
    <source>
        <dbReference type="ARBA" id="ARBA00008661"/>
    </source>
</evidence>
<dbReference type="GO" id="GO:0030246">
    <property type="term" value="F:carbohydrate binding"/>
    <property type="evidence" value="ECO:0007669"/>
    <property type="project" value="InterPro"/>
</dbReference>
<comment type="caution">
    <text evidence="16">The sequence shown here is derived from an EMBL/GenBank/DDBJ whole genome shotgun (WGS) entry which is preliminary data.</text>
</comment>
<keyword evidence="5" id="KW-0328">Glycosyltransferase</keyword>
<dbReference type="Pfam" id="PF01762">
    <property type="entry name" value="Galactosyl_T"/>
    <property type="match status" value="1"/>
</dbReference>
<proteinExistence type="inferred from homology"/>
<evidence type="ECO:0000256" key="6">
    <source>
        <dbReference type="ARBA" id="ARBA00022679"/>
    </source>
</evidence>
<dbReference type="FunFam" id="3.90.550.50:FF:000015">
    <property type="entry name" value="Beta-1,3-galactosyltransferase GALT1"/>
    <property type="match status" value="1"/>
</dbReference>
<dbReference type="SMART" id="SM00276">
    <property type="entry name" value="GLECT"/>
    <property type="match status" value="1"/>
</dbReference>